<gene>
    <name evidence="1" type="ORF">GCM10009547_15970</name>
</gene>
<name>A0ABN1GN13_9ACTN</name>
<dbReference type="RefSeq" id="WP_344603401.1">
    <property type="nucleotide sequence ID" value="NZ_BAAAHE010000011.1"/>
</dbReference>
<dbReference type="Proteomes" id="UP001500957">
    <property type="component" value="Unassembled WGS sequence"/>
</dbReference>
<comment type="caution">
    <text evidence="1">The sequence shown here is derived from an EMBL/GenBank/DDBJ whole genome shotgun (WGS) entry which is preliminary data.</text>
</comment>
<dbReference type="EMBL" id="BAAAHE010000011">
    <property type="protein sequence ID" value="GAA0614905.1"/>
    <property type="molecule type" value="Genomic_DNA"/>
</dbReference>
<protein>
    <submittedName>
        <fullName evidence="1">Uncharacterized protein</fullName>
    </submittedName>
</protein>
<proteinExistence type="predicted"/>
<sequence>MSTAQPFDHFPDSTLTGTYTPDLGEFLNEHPRLGVNLQSMYAYGGGRAEDGSLFVVHRKFLASMTGGLTVMSSQSGSMQMLPGTPYSARGEVRRVRTPEEFRWFEPLMQRIPEDLRLPGEQPLDLTVTNDTLRWDEGNLLNLNGSICATGVKLYCSLEKAGMLYTSQPYAVEGVIDGRRMQGTIFLDAIYFRPHGAEWKETEFYTDRQVFWNLYANQLQDGTTQFGHLVRCTNGMNLVCMVEGDRVIASTDQMEAAFSLDDDGNIDRGEYRVDDIEIAFSGVPDGRMEGHSKARWGGYKSQAGEVRIKGDDRPVKVGFSWMEFFSDRIRSEGLAR</sequence>
<keyword evidence="2" id="KW-1185">Reference proteome</keyword>
<evidence type="ECO:0000313" key="1">
    <source>
        <dbReference type="EMBL" id="GAA0614905.1"/>
    </source>
</evidence>
<reference evidence="1 2" key="1">
    <citation type="journal article" date="2019" name="Int. J. Syst. Evol. Microbiol.">
        <title>The Global Catalogue of Microorganisms (GCM) 10K type strain sequencing project: providing services to taxonomists for standard genome sequencing and annotation.</title>
        <authorList>
            <consortium name="The Broad Institute Genomics Platform"/>
            <consortium name="The Broad Institute Genome Sequencing Center for Infectious Disease"/>
            <person name="Wu L."/>
            <person name="Ma J."/>
        </authorList>
    </citation>
    <scope>NUCLEOTIDE SEQUENCE [LARGE SCALE GENOMIC DNA]</scope>
    <source>
        <strain evidence="1 2">JCM 10671</strain>
    </source>
</reference>
<evidence type="ECO:0000313" key="2">
    <source>
        <dbReference type="Proteomes" id="UP001500957"/>
    </source>
</evidence>
<accession>A0ABN1GN13</accession>
<organism evidence="1 2">
    <name type="scientific">Sporichthya brevicatena</name>
    <dbReference type="NCBI Taxonomy" id="171442"/>
    <lineage>
        <taxon>Bacteria</taxon>
        <taxon>Bacillati</taxon>
        <taxon>Actinomycetota</taxon>
        <taxon>Actinomycetes</taxon>
        <taxon>Sporichthyales</taxon>
        <taxon>Sporichthyaceae</taxon>
        <taxon>Sporichthya</taxon>
    </lineage>
</organism>